<comment type="caution">
    <text evidence="1">The sequence shown here is derived from an EMBL/GenBank/DDBJ whole genome shotgun (WGS) entry which is preliminary data.</text>
</comment>
<reference evidence="2" key="1">
    <citation type="submission" date="2016-06" db="EMBL/GenBank/DDBJ databases">
        <title>Parallel loss of symbiosis genes in relatives of nitrogen-fixing non-legume Parasponia.</title>
        <authorList>
            <person name="Van Velzen R."/>
            <person name="Holmer R."/>
            <person name="Bu F."/>
            <person name="Rutten L."/>
            <person name="Van Zeijl A."/>
            <person name="Liu W."/>
            <person name="Santuari L."/>
            <person name="Cao Q."/>
            <person name="Sharma T."/>
            <person name="Shen D."/>
            <person name="Roswanjaya Y."/>
            <person name="Wardhani T."/>
            <person name="Kalhor M.S."/>
            <person name="Jansen J."/>
            <person name="Van den Hoogen J."/>
            <person name="Gungor B."/>
            <person name="Hartog M."/>
            <person name="Hontelez J."/>
            <person name="Verver J."/>
            <person name="Yang W.-C."/>
            <person name="Schijlen E."/>
            <person name="Repin R."/>
            <person name="Schilthuizen M."/>
            <person name="Schranz E."/>
            <person name="Heidstra R."/>
            <person name="Miyata K."/>
            <person name="Fedorova E."/>
            <person name="Kohlen W."/>
            <person name="Bisseling T."/>
            <person name="Smit S."/>
            <person name="Geurts R."/>
        </authorList>
    </citation>
    <scope>NUCLEOTIDE SEQUENCE [LARGE SCALE GENOMIC DNA]</scope>
    <source>
        <strain evidence="2">cv. RG33-2</strain>
    </source>
</reference>
<evidence type="ECO:0000313" key="1">
    <source>
        <dbReference type="EMBL" id="PON93523.1"/>
    </source>
</evidence>
<dbReference type="EMBL" id="JXTC01000058">
    <property type="protein sequence ID" value="PON93523.1"/>
    <property type="molecule type" value="Genomic_DNA"/>
</dbReference>
<dbReference type="InParanoid" id="A0A2P5F6V1"/>
<dbReference type="AlphaFoldDB" id="A0A2P5F6V1"/>
<keyword evidence="2" id="KW-1185">Reference proteome</keyword>
<evidence type="ECO:0000313" key="2">
    <source>
        <dbReference type="Proteomes" id="UP000237000"/>
    </source>
</evidence>
<gene>
    <name evidence="1" type="ORF">TorRG33x02_108010</name>
</gene>
<accession>A0A2P5F6V1</accession>
<proteinExistence type="predicted"/>
<sequence length="166" mass="17787">MALYDRGKILHGADIVLVSDDENISPIQAPVGGASLKTGSDLVIDSVVVEHASGLALPKDTLGMTHSANSSIVSGASENLVELTVNEDRVLANLTQCFAVKSKSNRKPVALCRKNMKFSPKGKCFDSMNKSPIQSFLASGLRIGRSPFLSLRKKTLSPKKLETQMC</sequence>
<protein>
    <submittedName>
        <fullName evidence="1">Uncharacterized protein</fullName>
    </submittedName>
</protein>
<name>A0A2P5F6V1_TREOI</name>
<organism evidence="1 2">
    <name type="scientific">Trema orientale</name>
    <name type="common">Charcoal tree</name>
    <name type="synonym">Celtis orientalis</name>
    <dbReference type="NCBI Taxonomy" id="63057"/>
    <lineage>
        <taxon>Eukaryota</taxon>
        <taxon>Viridiplantae</taxon>
        <taxon>Streptophyta</taxon>
        <taxon>Embryophyta</taxon>
        <taxon>Tracheophyta</taxon>
        <taxon>Spermatophyta</taxon>
        <taxon>Magnoliopsida</taxon>
        <taxon>eudicotyledons</taxon>
        <taxon>Gunneridae</taxon>
        <taxon>Pentapetalae</taxon>
        <taxon>rosids</taxon>
        <taxon>fabids</taxon>
        <taxon>Rosales</taxon>
        <taxon>Cannabaceae</taxon>
        <taxon>Trema</taxon>
    </lineage>
</organism>
<dbReference type="Proteomes" id="UP000237000">
    <property type="component" value="Unassembled WGS sequence"/>
</dbReference>